<gene>
    <name evidence="3" type="ORF">SLEP1_g40159</name>
</gene>
<dbReference type="InterPro" id="IPR004926">
    <property type="entry name" value="LEA_3a"/>
</dbReference>
<comment type="similarity">
    <text evidence="1">Belongs to the LEA type 3 family.</text>
</comment>
<organism evidence="3 4">
    <name type="scientific">Rubroshorea leprosula</name>
    <dbReference type="NCBI Taxonomy" id="152421"/>
    <lineage>
        <taxon>Eukaryota</taxon>
        <taxon>Viridiplantae</taxon>
        <taxon>Streptophyta</taxon>
        <taxon>Embryophyta</taxon>
        <taxon>Tracheophyta</taxon>
        <taxon>Spermatophyta</taxon>
        <taxon>Magnoliopsida</taxon>
        <taxon>eudicotyledons</taxon>
        <taxon>Gunneridae</taxon>
        <taxon>Pentapetalae</taxon>
        <taxon>rosids</taxon>
        <taxon>malvids</taxon>
        <taxon>Malvales</taxon>
        <taxon>Dipterocarpaceae</taxon>
        <taxon>Rubroshorea</taxon>
    </lineage>
</organism>
<accession>A0AAV5L2R1</accession>
<feature type="compositionally biased region" description="Basic and acidic residues" evidence="2">
    <location>
        <begin position="1"/>
        <end position="14"/>
    </location>
</feature>
<feature type="region of interest" description="Disordered" evidence="2">
    <location>
        <begin position="1"/>
        <end position="36"/>
    </location>
</feature>
<evidence type="ECO:0008006" key="5">
    <source>
        <dbReference type="Google" id="ProtNLM"/>
    </source>
</evidence>
<sequence length="55" mass="6107">MGKKDQRAAIKPESGDSSAWAPDPVTGYYRPGNHTAEIDPVELREMLLNQKGRSH</sequence>
<keyword evidence="4" id="KW-1185">Reference proteome</keyword>
<dbReference type="EMBL" id="BPVZ01000091">
    <property type="protein sequence ID" value="GKV31474.1"/>
    <property type="molecule type" value="Genomic_DNA"/>
</dbReference>
<dbReference type="PANTHER" id="PTHR33509">
    <property type="entry name" value="LATE EMBRYOGENIS ABUNDANT PROTEIN 2-RELATED"/>
    <property type="match status" value="1"/>
</dbReference>
<evidence type="ECO:0000313" key="4">
    <source>
        <dbReference type="Proteomes" id="UP001054252"/>
    </source>
</evidence>
<name>A0AAV5L2R1_9ROSI</name>
<comment type="caution">
    <text evidence="3">The sequence shown here is derived from an EMBL/GenBank/DDBJ whole genome shotgun (WGS) entry which is preliminary data.</text>
</comment>
<dbReference type="AlphaFoldDB" id="A0AAV5L2R1"/>
<evidence type="ECO:0000256" key="1">
    <source>
        <dbReference type="ARBA" id="ARBA00007086"/>
    </source>
</evidence>
<dbReference type="PANTHER" id="PTHR33509:SF34">
    <property type="entry name" value="LATE EMBRYOGENIS ABUNDANT PROTEIN 41"/>
    <property type="match status" value="1"/>
</dbReference>
<reference evidence="3 4" key="1">
    <citation type="journal article" date="2021" name="Commun. Biol.">
        <title>The genome of Shorea leprosula (Dipterocarpaceae) highlights the ecological relevance of drought in aseasonal tropical rainforests.</title>
        <authorList>
            <person name="Ng K.K.S."/>
            <person name="Kobayashi M.J."/>
            <person name="Fawcett J.A."/>
            <person name="Hatakeyama M."/>
            <person name="Paape T."/>
            <person name="Ng C.H."/>
            <person name="Ang C.C."/>
            <person name="Tnah L.H."/>
            <person name="Lee C.T."/>
            <person name="Nishiyama T."/>
            <person name="Sese J."/>
            <person name="O'Brien M.J."/>
            <person name="Copetti D."/>
            <person name="Mohd Noor M.I."/>
            <person name="Ong R.C."/>
            <person name="Putra M."/>
            <person name="Sireger I.Z."/>
            <person name="Indrioko S."/>
            <person name="Kosugi Y."/>
            <person name="Izuno A."/>
            <person name="Isagi Y."/>
            <person name="Lee S.L."/>
            <person name="Shimizu K.K."/>
        </authorList>
    </citation>
    <scope>NUCLEOTIDE SEQUENCE [LARGE SCALE GENOMIC DNA]</scope>
    <source>
        <strain evidence="3">214</strain>
    </source>
</reference>
<dbReference type="GO" id="GO:0005739">
    <property type="term" value="C:mitochondrion"/>
    <property type="evidence" value="ECO:0007669"/>
    <property type="project" value="TreeGrafter"/>
</dbReference>
<dbReference type="Pfam" id="PF03242">
    <property type="entry name" value="LEA_3a"/>
    <property type="match status" value="1"/>
</dbReference>
<protein>
    <recommendedName>
        <fullName evidence="5">Late embryogenesis abundant protein</fullName>
    </recommendedName>
</protein>
<dbReference type="GO" id="GO:0006950">
    <property type="term" value="P:response to stress"/>
    <property type="evidence" value="ECO:0007669"/>
    <property type="project" value="TreeGrafter"/>
</dbReference>
<evidence type="ECO:0000313" key="3">
    <source>
        <dbReference type="EMBL" id="GKV31474.1"/>
    </source>
</evidence>
<dbReference type="Proteomes" id="UP001054252">
    <property type="component" value="Unassembled WGS sequence"/>
</dbReference>
<evidence type="ECO:0000256" key="2">
    <source>
        <dbReference type="SAM" id="MobiDB-lite"/>
    </source>
</evidence>
<proteinExistence type="inferred from homology"/>